<proteinExistence type="predicted"/>
<keyword evidence="1" id="KW-0472">Membrane</keyword>
<dbReference type="Proteomes" id="UP000694561">
    <property type="component" value="Unplaced"/>
</dbReference>
<feature type="transmembrane region" description="Helical" evidence="1">
    <location>
        <begin position="73"/>
        <end position="91"/>
    </location>
</feature>
<organism evidence="2 3">
    <name type="scientific">Monodon monoceros</name>
    <name type="common">Narwhal</name>
    <name type="synonym">Ceratodon monodon</name>
    <dbReference type="NCBI Taxonomy" id="40151"/>
    <lineage>
        <taxon>Eukaryota</taxon>
        <taxon>Metazoa</taxon>
        <taxon>Chordata</taxon>
        <taxon>Craniata</taxon>
        <taxon>Vertebrata</taxon>
        <taxon>Euteleostomi</taxon>
        <taxon>Mammalia</taxon>
        <taxon>Eutheria</taxon>
        <taxon>Laurasiatheria</taxon>
        <taxon>Artiodactyla</taxon>
        <taxon>Whippomorpha</taxon>
        <taxon>Cetacea</taxon>
        <taxon>Odontoceti</taxon>
        <taxon>Monodontidae</taxon>
        <taxon>Monodon</taxon>
    </lineage>
</organism>
<dbReference type="Ensembl" id="ENSMMNT00015002915.1">
    <property type="protein sequence ID" value="ENSMMNP00015002644.1"/>
    <property type="gene ID" value="ENSMMNG00015002024.1"/>
</dbReference>
<keyword evidence="3" id="KW-1185">Reference proteome</keyword>
<feature type="transmembrane region" description="Helical" evidence="1">
    <location>
        <begin position="49"/>
        <end position="66"/>
    </location>
</feature>
<reference evidence="2" key="2">
    <citation type="submission" date="2025-09" db="UniProtKB">
        <authorList>
            <consortium name="Ensembl"/>
        </authorList>
    </citation>
    <scope>IDENTIFICATION</scope>
</reference>
<keyword evidence="1" id="KW-0812">Transmembrane</keyword>
<accession>A0A8C6ANA2</accession>
<name>A0A8C6ANA2_MONMO</name>
<dbReference type="AlphaFoldDB" id="A0A8C6ANA2"/>
<protein>
    <submittedName>
        <fullName evidence="2">Uncharacterized protein</fullName>
    </submittedName>
</protein>
<evidence type="ECO:0000313" key="3">
    <source>
        <dbReference type="Proteomes" id="UP000694561"/>
    </source>
</evidence>
<keyword evidence="1" id="KW-1133">Transmembrane helix</keyword>
<reference evidence="2" key="1">
    <citation type="submission" date="2025-08" db="UniProtKB">
        <authorList>
            <consortium name="Ensembl"/>
        </authorList>
    </citation>
    <scope>IDENTIFICATION</scope>
</reference>
<dbReference type="GeneTree" id="ENSGT00970000197933"/>
<evidence type="ECO:0000313" key="2">
    <source>
        <dbReference type="Ensembl" id="ENSMMNP00015002644.1"/>
    </source>
</evidence>
<feature type="transmembrane region" description="Helical" evidence="1">
    <location>
        <begin position="26"/>
        <end position="43"/>
    </location>
</feature>
<evidence type="ECO:0000256" key="1">
    <source>
        <dbReference type="SAM" id="Phobius"/>
    </source>
</evidence>
<feature type="transmembrane region" description="Helical" evidence="1">
    <location>
        <begin position="111"/>
        <end position="129"/>
    </location>
</feature>
<sequence>MEIPHLKYTCQTTVKSRNALKYLQQFILWLALLVFYVLLTLRVDSLAPSLSWLSTYFPTIISVHLFQDGEKQLAMLSLFWVLRVLSLKFIFKMLLCQKLVEQTRELSFDLIKSLVFILLKLLLICTCWVNQPCRG</sequence>